<dbReference type="eggNOG" id="ENOG5031SCE">
    <property type="taxonomic scope" value="Bacteria"/>
</dbReference>
<accession>A0A0A8TPC3</accession>
<dbReference type="Proteomes" id="UP000644140">
    <property type="component" value="Chromosome"/>
</dbReference>
<gene>
    <name evidence="1" type="ORF">I9054_013050</name>
</gene>
<dbReference type="EMBL" id="CP092085">
    <property type="protein sequence ID" value="UUN96304.1"/>
    <property type="molecule type" value="Genomic_DNA"/>
</dbReference>
<evidence type="ECO:0000313" key="1">
    <source>
        <dbReference type="EMBL" id="UUN96304.1"/>
    </source>
</evidence>
<protein>
    <submittedName>
        <fullName evidence="1">Uncharacterized protein</fullName>
    </submittedName>
</protein>
<organism evidence="1 2">
    <name type="scientific">Acinetobacter bereziniae</name>
    <name type="common">Acinetobacter genomosp. 10</name>
    <dbReference type="NCBI Taxonomy" id="106648"/>
    <lineage>
        <taxon>Bacteria</taxon>
        <taxon>Pseudomonadati</taxon>
        <taxon>Pseudomonadota</taxon>
        <taxon>Gammaproteobacteria</taxon>
        <taxon>Moraxellales</taxon>
        <taxon>Moraxellaceae</taxon>
        <taxon>Acinetobacter</taxon>
    </lineage>
</organism>
<evidence type="ECO:0000313" key="2">
    <source>
        <dbReference type="Proteomes" id="UP000644140"/>
    </source>
</evidence>
<reference evidence="1" key="1">
    <citation type="submission" date="2022-02" db="EMBL/GenBank/DDBJ databases">
        <title>Characterization of Tn125 harboring carbapenem-resistant Acinetobacter bereziniae clinical isolates.</title>
        <authorList>
            <person name="Wong N.-K."/>
            <person name="Pan Q."/>
        </authorList>
    </citation>
    <scope>NUCLEOTIDE SEQUENCE</scope>
    <source>
        <strain evidence="1">GD03393</strain>
    </source>
</reference>
<dbReference type="STRING" id="106648.GCA_000753985_03381"/>
<name>A0A0A8TPC3_ACIBZ</name>
<proteinExistence type="predicted"/>
<dbReference type="RefSeq" id="WP_004831177.1">
    <property type="nucleotide sequence ID" value="NZ_BKNL01000048.1"/>
</dbReference>
<dbReference type="AlphaFoldDB" id="A0A0A8TPC3"/>
<sequence length="258" mass="29717">MKILQIYLGMALVYISGNLFAAPYQRCSEQQQQQLIDQFKLVNQRFANTDAETYQSCINLDNAQRIHLIAISQPIDYKSYDDMEHDLNLYLIDSSQHKILQKYKAPETFYSDADHYDGAQLHTTRFSTLNDIDVVGVETSSSHQGGFTYSHSNLTLFKVNPKHPIKEIGGISMNESGYERIGNCSENSNSEVRRILILSNKITHGLQDIILKETKNQTKTNYKTCTSVKKQYKQQQTLKFNGQVYKFQHHNFLSIDPF</sequence>